<accession>A0A1H3P716</accession>
<evidence type="ECO:0000313" key="1">
    <source>
        <dbReference type="EMBL" id="SDY96840.1"/>
    </source>
</evidence>
<dbReference type="STRING" id="415015.SAMN05660462_01379"/>
<dbReference type="Proteomes" id="UP000198625">
    <property type="component" value="Unassembled WGS sequence"/>
</dbReference>
<dbReference type="RefSeq" id="WP_091729026.1">
    <property type="nucleotide sequence ID" value="NZ_FNQE01000013.1"/>
</dbReference>
<dbReference type="AlphaFoldDB" id="A0A1H3P716"/>
<evidence type="ECO:0000313" key="2">
    <source>
        <dbReference type="Proteomes" id="UP000198625"/>
    </source>
</evidence>
<gene>
    <name evidence="1" type="ORF">SAMN05660462_01379</name>
</gene>
<proteinExistence type="predicted"/>
<protein>
    <submittedName>
        <fullName evidence="1">Uncharacterized protein</fullName>
    </submittedName>
</protein>
<sequence length="195" mass="22424">MDNNTFKNLKNIAIVALPLLMLSLLKKDEGFKLNMNLSNNYEDKAKMLREIKPYFLQEDQHILGKVQDIFEILNMIKRIIENDYNDKVKSSNLNLSIIDRKGKILSEMVNYLGDNNKTMAESIVNTKNNILKAKENLKGYSQLASTQNLDRLTSMVKLANCIEPILPDKGKVQSRKLQQIVNIMKASDESFRPLY</sequence>
<dbReference type="EMBL" id="FNQE01000013">
    <property type="protein sequence ID" value="SDY96840.1"/>
    <property type="molecule type" value="Genomic_DNA"/>
</dbReference>
<dbReference type="OrthoDB" id="1956506at2"/>
<name>A0A1H3P716_9FIRM</name>
<reference evidence="1 2" key="1">
    <citation type="submission" date="2016-10" db="EMBL/GenBank/DDBJ databases">
        <authorList>
            <person name="de Groot N.N."/>
        </authorList>
    </citation>
    <scope>NUCLEOTIDE SEQUENCE [LARGE SCALE GENOMIC DNA]</scope>
    <source>
        <strain evidence="1 2">DSM 21650</strain>
    </source>
</reference>
<keyword evidence="2" id="KW-1185">Reference proteome</keyword>
<organism evidence="1 2">
    <name type="scientific">Proteiniborus ethanoligenes</name>
    <dbReference type="NCBI Taxonomy" id="415015"/>
    <lineage>
        <taxon>Bacteria</taxon>
        <taxon>Bacillati</taxon>
        <taxon>Bacillota</taxon>
        <taxon>Clostridia</taxon>
        <taxon>Eubacteriales</taxon>
        <taxon>Proteiniborus</taxon>
    </lineage>
</organism>